<evidence type="ECO:0000313" key="2">
    <source>
        <dbReference type="Proteomes" id="UP000593601"/>
    </source>
</evidence>
<sequence>MKKKLLISGCIILLGIMLGGCGKRSDTGKEVEIEKLPANMELNKSTIQLNGVNLYQSFRDNEWNIYGTISINIRGLNETEKHWIDKDKTETTYNGTVINPDLYLSCGDNSMDFETLVNYGFSDIGGNRIYFFGTSEGNKYEFSEAELSSSVRIKQDDTYKVSPDKAALHKENHYSYRIKYSSENKIPDITEMPKNILEAFNENLQNIYNNL</sequence>
<dbReference type="PROSITE" id="PS51257">
    <property type="entry name" value="PROKAR_LIPOPROTEIN"/>
    <property type="match status" value="1"/>
</dbReference>
<reference evidence="1 2" key="1">
    <citation type="submission" date="2020-10" db="EMBL/GenBank/DDBJ databases">
        <title>Blautia liquoris sp.nov., isolated from the mud in a fermentation cellar used for the production of Chinese strong-flavoured liquor.</title>
        <authorList>
            <person name="Lu L."/>
        </authorList>
    </citation>
    <scope>NUCLEOTIDE SEQUENCE [LARGE SCALE GENOMIC DNA]</scope>
    <source>
        <strain evidence="1 2">LZLJ-3</strain>
    </source>
</reference>
<keyword evidence="2" id="KW-1185">Reference proteome</keyword>
<evidence type="ECO:0000313" key="1">
    <source>
        <dbReference type="EMBL" id="QOV19071.1"/>
    </source>
</evidence>
<dbReference type="AlphaFoldDB" id="A0A7M2RGC4"/>
<dbReference type="RefSeq" id="WP_193735418.1">
    <property type="nucleotide sequence ID" value="NZ_CP063304.1"/>
</dbReference>
<name>A0A7M2RGC4_9FIRM</name>
<proteinExistence type="predicted"/>
<protein>
    <recommendedName>
        <fullName evidence="3">Lipoprotein</fullName>
    </recommendedName>
</protein>
<evidence type="ECO:0008006" key="3">
    <source>
        <dbReference type="Google" id="ProtNLM"/>
    </source>
</evidence>
<dbReference type="KEGG" id="bliq:INP51_14095"/>
<accession>A0A7M2RGC4</accession>
<dbReference type="EMBL" id="CP063304">
    <property type="protein sequence ID" value="QOV19071.1"/>
    <property type="molecule type" value="Genomic_DNA"/>
</dbReference>
<gene>
    <name evidence="1" type="ORF">INP51_14095</name>
</gene>
<organism evidence="1 2">
    <name type="scientific">Blautia liquoris</name>
    <dbReference type="NCBI Taxonomy" id="2779518"/>
    <lineage>
        <taxon>Bacteria</taxon>
        <taxon>Bacillati</taxon>
        <taxon>Bacillota</taxon>
        <taxon>Clostridia</taxon>
        <taxon>Lachnospirales</taxon>
        <taxon>Lachnospiraceae</taxon>
        <taxon>Blautia</taxon>
    </lineage>
</organism>
<dbReference type="Proteomes" id="UP000593601">
    <property type="component" value="Chromosome"/>
</dbReference>